<dbReference type="GeneID" id="96657328"/>
<keyword evidence="3" id="KW-1185">Reference proteome</keyword>
<protein>
    <submittedName>
        <fullName evidence="2">Uncharacterized protein</fullName>
    </submittedName>
</protein>
<feature type="compositionally biased region" description="Basic and acidic residues" evidence="1">
    <location>
        <begin position="1"/>
        <end position="16"/>
    </location>
</feature>
<dbReference type="EMBL" id="FNHI01000021">
    <property type="protein sequence ID" value="SDN17572.1"/>
    <property type="molecule type" value="Genomic_DNA"/>
</dbReference>
<evidence type="ECO:0000256" key="1">
    <source>
        <dbReference type="SAM" id="MobiDB-lite"/>
    </source>
</evidence>
<dbReference type="STRING" id="1196353.SAMN05444921_12111"/>
<dbReference type="AlphaFoldDB" id="A0A1G9Z829"/>
<feature type="compositionally biased region" description="Pro residues" evidence="1">
    <location>
        <begin position="33"/>
        <end position="43"/>
    </location>
</feature>
<evidence type="ECO:0000313" key="2">
    <source>
        <dbReference type="EMBL" id="SDN17572.1"/>
    </source>
</evidence>
<accession>A0A1G9Z829</accession>
<feature type="region of interest" description="Disordered" evidence="1">
    <location>
        <begin position="1"/>
        <end position="43"/>
    </location>
</feature>
<organism evidence="2 3">
    <name type="scientific">Streptomyces wuyuanensis</name>
    <dbReference type="NCBI Taxonomy" id="1196353"/>
    <lineage>
        <taxon>Bacteria</taxon>
        <taxon>Bacillati</taxon>
        <taxon>Actinomycetota</taxon>
        <taxon>Actinomycetes</taxon>
        <taxon>Kitasatosporales</taxon>
        <taxon>Streptomycetaceae</taxon>
        <taxon>Streptomyces</taxon>
    </lineage>
</organism>
<proteinExistence type="predicted"/>
<evidence type="ECO:0000313" key="3">
    <source>
        <dbReference type="Proteomes" id="UP000199063"/>
    </source>
</evidence>
<dbReference type="RefSeq" id="WP_280142500.1">
    <property type="nucleotide sequence ID" value="NZ_FNHI01000021.1"/>
</dbReference>
<dbReference type="Proteomes" id="UP000199063">
    <property type="component" value="Unassembled WGS sequence"/>
</dbReference>
<sequence length="43" mass="4808">MTDLPSERPVQRRVDESAADLETLVDMGHVPEQPQPPDPVPEE</sequence>
<reference evidence="3" key="1">
    <citation type="submission" date="2016-10" db="EMBL/GenBank/DDBJ databases">
        <authorList>
            <person name="Varghese N."/>
            <person name="Submissions S."/>
        </authorList>
    </citation>
    <scope>NUCLEOTIDE SEQUENCE [LARGE SCALE GENOMIC DNA]</scope>
    <source>
        <strain evidence="3">CGMCC 4.7042</strain>
    </source>
</reference>
<name>A0A1G9Z829_9ACTN</name>
<gene>
    <name evidence="2" type="ORF">SAMN05444921_12111</name>
</gene>